<evidence type="ECO:0000256" key="8">
    <source>
        <dbReference type="HAMAP-Rule" id="MF_01161"/>
    </source>
</evidence>
<dbReference type="HAMAP" id="MF_01161">
    <property type="entry name" value="tRNA_Ile_lys_synt"/>
    <property type="match status" value="1"/>
</dbReference>
<evidence type="ECO:0000256" key="5">
    <source>
        <dbReference type="ARBA" id="ARBA00022741"/>
    </source>
</evidence>
<comment type="subcellular location">
    <subcellularLocation>
        <location evidence="1 8">Cytoplasm</location>
    </subcellularLocation>
</comment>
<evidence type="ECO:0000259" key="9">
    <source>
        <dbReference type="Pfam" id="PF01171"/>
    </source>
</evidence>
<keyword evidence="4 8" id="KW-0819">tRNA processing</keyword>
<keyword evidence="3 8" id="KW-0436">Ligase</keyword>
<name>T0FAF9_9LEPT</name>
<comment type="caution">
    <text evidence="10">The sequence shown here is derived from an EMBL/GenBank/DDBJ whole genome shotgun (WGS) entry which is preliminary data.</text>
</comment>
<keyword evidence="11" id="KW-1185">Reference proteome</keyword>
<keyword evidence="6 8" id="KW-0067">ATP-binding</keyword>
<comment type="domain">
    <text evidence="8">The N-terminal region contains the highly conserved SGGXDS motif, predicted to be a P-loop motif involved in ATP binding.</text>
</comment>
<dbReference type="SUPFAM" id="SSF52402">
    <property type="entry name" value="Adenine nucleotide alpha hydrolases-like"/>
    <property type="match status" value="1"/>
</dbReference>
<dbReference type="Proteomes" id="UP000015454">
    <property type="component" value="Unassembled WGS sequence"/>
</dbReference>
<evidence type="ECO:0000256" key="7">
    <source>
        <dbReference type="ARBA" id="ARBA00048539"/>
    </source>
</evidence>
<dbReference type="CDD" id="cd01992">
    <property type="entry name" value="TilS_N"/>
    <property type="match status" value="1"/>
</dbReference>
<dbReference type="InterPro" id="IPR012094">
    <property type="entry name" value="tRNA_Ile_lys_synt"/>
</dbReference>
<sequence>MLEENTVLENSFSILWENLNEYQDLLRSKTAIIAYSGGKDSSLLLQFYIWLKKKNRLSKDPVLFHLDHSIRDNSTQEASIVNYFEKLGFQFVVKKKNIPKFSLKTGFSLEESGRTIRYKNLHRIADDLQGYIATGHHSEDYLETVFIQLIRGGGWNSLRTLNVFENNRFRPLMLLPEKDRKYFIENPNWPVFEDESNGSRLFLRNRIRLDMIPLLLKEGANSEKIYRNFHDLETPRPKLKGNGAEFSSGEEMVRKISRQILESEPPSICKYVIDLHLRSLHLHPVSSNFLKDLLSKIDSRSSFSLENKDAWFWKSVSSDLYILSKNALFFREFSFDPKIGFLRWNGKTKRVPGDCSPMNNLEGDKIRLGGIHRDLSELLREREIPVPVRKMLPILKRDGKTVMVCLRMWDARIEDIVSDDFRGAFLS</sequence>
<dbReference type="InterPro" id="IPR014729">
    <property type="entry name" value="Rossmann-like_a/b/a_fold"/>
</dbReference>
<feature type="binding site" evidence="8">
    <location>
        <begin position="36"/>
        <end position="41"/>
    </location>
    <ligand>
        <name>ATP</name>
        <dbReference type="ChEBI" id="CHEBI:30616"/>
    </ligand>
</feature>
<dbReference type="Gene3D" id="3.40.50.620">
    <property type="entry name" value="HUPs"/>
    <property type="match status" value="1"/>
</dbReference>
<evidence type="ECO:0000256" key="2">
    <source>
        <dbReference type="ARBA" id="ARBA00022490"/>
    </source>
</evidence>
<dbReference type="EC" id="6.3.4.19" evidence="8"/>
<comment type="catalytic activity">
    <reaction evidence="7 8">
        <text>cytidine(34) in tRNA(Ile2) + L-lysine + ATP = lysidine(34) in tRNA(Ile2) + AMP + diphosphate + H(+)</text>
        <dbReference type="Rhea" id="RHEA:43744"/>
        <dbReference type="Rhea" id="RHEA-COMP:10625"/>
        <dbReference type="Rhea" id="RHEA-COMP:10670"/>
        <dbReference type="ChEBI" id="CHEBI:15378"/>
        <dbReference type="ChEBI" id="CHEBI:30616"/>
        <dbReference type="ChEBI" id="CHEBI:32551"/>
        <dbReference type="ChEBI" id="CHEBI:33019"/>
        <dbReference type="ChEBI" id="CHEBI:82748"/>
        <dbReference type="ChEBI" id="CHEBI:83665"/>
        <dbReference type="ChEBI" id="CHEBI:456215"/>
        <dbReference type="EC" id="6.3.4.19"/>
    </reaction>
</comment>
<evidence type="ECO:0000256" key="1">
    <source>
        <dbReference type="ARBA" id="ARBA00004496"/>
    </source>
</evidence>
<evidence type="ECO:0000313" key="11">
    <source>
        <dbReference type="Proteomes" id="UP000015454"/>
    </source>
</evidence>
<dbReference type="GO" id="GO:0005524">
    <property type="term" value="F:ATP binding"/>
    <property type="evidence" value="ECO:0007669"/>
    <property type="project" value="UniProtKB-UniRule"/>
</dbReference>
<dbReference type="SUPFAM" id="SSF56037">
    <property type="entry name" value="PheT/TilS domain"/>
    <property type="match status" value="1"/>
</dbReference>
<dbReference type="InterPro" id="IPR011063">
    <property type="entry name" value="TilS/TtcA_N"/>
</dbReference>
<dbReference type="InterPro" id="IPR012795">
    <property type="entry name" value="tRNA_Ile_lys_synt_N"/>
</dbReference>
<gene>
    <name evidence="8" type="primary">tilS</name>
    <name evidence="10" type="ORF">LEP1GSC050_3450</name>
</gene>
<evidence type="ECO:0000256" key="3">
    <source>
        <dbReference type="ARBA" id="ARBA00022598"/>
    </source>
</evidence>
<dbReference type="InterPro" id="IPR012796">
    <property type="entry name" value="Lysidine-tRNA-synth_C"/>
</dbReference>
<accession>T0FAF9</accession>
<comment type="similarity">
    <text evidence="8">Belongs to the tRNA(Ile)-lysidine synthase family.</text>
</comment>
<keyword evidence="5 8" id="KW-0547">Nucleotide-binding</keyword>
<dbReference type="EMBL" id="AHMO02000008">
    <property type="protein sequence ID" value="EQA44886.1"/>
    <property type="molecule type" value="Genomic_DNA"/>
</dbReference>
<reference evidence="10" key="1">
    <citation type="submission" date="2013-05" db="EMBL/GenBank/DDBJ databases">
        <authorList>
            <person name="Harkins D.M."/>
            <person name="Durkin A.S."/>
            <person name="Brinkac L.M."/>
            <person name="Haft D.H."/>
            <person name="Selengut J.D."/>
            <person name="Sanka R."/>
            <person name="DePew J."/>
            <person name="Purushe J."/>
            <person name="Hartskeerl R.A."/>
            <person name="Ahmed A."/>
            <person name="van der Linden H."/>
            <person name="Goris M.G.A."/>
            <person name="Vinetz J.M."/>
            <person name="Sutton G.G."/>
            <person name="Nierman W.C."/>
            <person name="Fouts D.E."/>
        </authorList>
    </citation>
    <scope>NUCLEOTIDE SEQUENCE [LARGE SCALE GENOMIC DNA]</scope>
    <source>
        <strain evidence="10">5399</strain>
    </source>
</reference>
<proteinExistence type="inferred from homology"/>
<dbReference type="OrthoDB" id="9807403at2"/>
<dbReference type="PANTHER" id="PTHR43033:SF1">
    <property type="entry name" value="TRNA(ILE)-LYSIDINE SYNTHASE-RELATED"/>
    <property type="match status" value="1"/>
</dbReference>
<dbReference type="GO" id="GO:0006400">
    <property type="term" value="P:tRNA modification"/>
    <property type="evidence" value="ECO:0007669"/>
    <property type="project" value="UniProtKB-UniRule"/>
</dbReference>
<dbReference type="GO" id="GO:0005737">
    <property type="term" value="C:cytoplasm"/>
    <property type="evidence" value="ECO:0007669"/>
    <property type="project" value="UniProtKB-SubCell"/>
</dbReference>
<dbReference type="GO" id="GO:0032267">
    <property type="term" value="F:tRNA(Ile)-lysidine synthase activity"/>
    <property type="evidence" value="ECO:0007669"/>
    <property type="project" value="UniProtKB-EC"/>
</dbReference>
<dbReference type="RefSeq" id="WP_020987437.1">
    <property type="nucleotide sequence ID" value="NZ_AHMO02000008.1"/>
</dbReference>
<comment type="function">
    <text evidence="8">Ligates lysine onto the cytidine present at position 34 of the AUA codon-specific tRNA(Ile) that contains the anticodon CAU, in an ATP-dependent manner. Cytidine is converted to lysidine, thus changing the amino acid specificity of the tRNA from methionine to isoleucine.</text>
</comment>
<evidence type="ECO:0000256" key="4">
    <source>
        <dbReference type="ARBA" id="ARBA00022694"/>
    </source>
</evidence>
<feature type="domain" description="tRNA(Ile)-lysidine/2-thiocytidine synthase N-terminal" evidence="9">
    <location>
        <begin position="31"/>
        <end position="208"/>
    </location>
</feature>
<evidence type="ECO:0000256" key="6">
    <source>
        <dbReference type="ARBA" id="ARBA00022840"/>
    </source>
</evidence>
<dbReference type="NCBIfam" id="TIGR02432">
    <property type="entry name" value="lysidine_TilS_N"/>
    <property type="match status" value="1"/>
</dbReference>
<protein>
    <recommendedName>
        <fullName evidence="8">tRNA(Ile)-lysidine synthase</fullName>
        <ecNumber evidence="8">6.3.4.19</ecNumber>
    </recommendedName>
    <alternativeName>
        <fullName evidence="8">tRNA(Ile)-2-lysyl-cytidine synthase</fullName>
    </alternativeName>
    <alternativeName>
        <fullName evidence="8">tRNA(Ile)-lysidine synthetase</fullName>
    </alternativeName>
</protein>
<dbReference type="NCBIfam" id="TIGR02433">
    <property type="entry name" value="lysidine_TilS_C"/>
    <property type="match status" value="1"/>
</dbReference>
<dbReference type="Pfam" id="PF01171">
    <property type="entry name" value="ATP_bind_3"/>
    <property type="match status" value="1"/>
</dbReference>
<keyword evidence="2 8" id="KW-0963">Cytoplasm</keyword>
<dbReference type="STRING" id="1049789.LEP1GSC050_3450"/>
<evidence type="ECO:0000313" key="10">
    <source>
        <dbReference type="EMBL" id="EQA44886.1"/>
    </source>
</evidence>
<dbReference type="PANTHER" id="PTHR43033">
    <property type="entry name" value="TRNA(ILE)-LYSIDINE SYNTHASE-RELATED"/>
    <property type="match status" value="1"/>
</dbReference>
<dbReference type="AlphaFoldDB" id="T0FAF9"/>
<organism evidence="10 11">
    <name type="scientific">Leptospira broomii serovar Hurstbridge str. 5399</name>
    <dbReference type="NCBI Taxonomy" id="1049789"/>
    <lineage>
        <taxon>Bacteria</taxon>
        <taxon>Pseudomonadati</taxon>
        <taxon>Spirochaetota</taxon>
        <taxon>Spirochaetia</taxon>
        <taxon>Leptospirales</taxon>
        <taxon>Leptospiraceae</taxon>
        <taxon>Leptospira</taxon>
    </lineage>
</organism>